<dbReference type="AlphaFoldDB" id="A0A9W7D7S9"/>
<sequence length="200" mass="22435">MHRKIEALLADLRVFHSVTIKLQAEDLTLADVRALFDSVAQRFPSMKPKVSASASIVHSPTFEAAIVKVINREAGCLTASERKAIKRFEVLAAPPVVGSKRKQRGGEGDESKNEEEDFASAVLRSRRASAAEQKSSLYCELLKNLPPTSNRCERLFSQAKQVLTPQRASLLPMNFEMLVFLRANRTYWDVTTVQEVYQQI</sequence>
<dbReference type="SUPFAM" id="SSF53098">
    <property type="entry name" value="Ribonuclease H-like"/>
    <property type="match status" value="1"/>
</dbReference>
<accession>A0A9W7D7S9</accession>
<name>A0A9W7D7S9_9STRA</name>
<dbReference type="EMBL" id="BSXT01005499">
    <property type="protein sequence ID" value="GMF60682.1"/>
    <property type="molecule type" value="Genomic_DNA"/>
</dbReference>
<gene>
    <name evidence="1" type="ORF">Pfra01_002634600</name>
</gene>
<protein>
    <submittedName>
        <fullName evidence="1">Unnamed protein product</fullName>
    </submittedName>
</protein>
<evidence type="ECO:0000313" key="1">
    <source>
        <dbReference type="EMBL" id="GMF60682.1"/>
    </source>
</evidence>
<dbReference type="InterPro" id="IPR012337">
    <property type="entry name" value="RNaseH-like_sf"/>
</dbReference>
<organism evidence="1 2">
    <name type="scientific">Phytophthora fragariaefolia</name>
    <dbReference type="NCBI Taxonomy" id="1490495"/>
    <lineage>
        <taxon>Eukaryota</taxon>
        <taxon>Sar</taxon>
        <taxon>Stramenopiles</taxon>
        <taxon>Oomycota</taxon>
        <taxon>Peronosporomycetes</taxon>
        <taxon>Peronosporales</taxon>
        <taxon>Peronosporaceae</taxon>
        <taxon>Phytophthora</taxon>
    </lineage>
</organism>
<comment type="caution">
    <text evidence="1">The sequence shown here is derived from an EMBL/GenBank/DDBJ whole genome shotgun (WGS) entry which is preliminary data.</text>
</comment>
<evidence type="ECO:0000313" key="2">
    <source>
        <dbReference type="Proteomes" id="UP001165121"/>
    </source>
</evidence>
<reference evidence="1" key="1">
    <citation type="submission" date="2023-04" db="EMBL/GenBank/DDBJ databases">
        <title>Phytophthora fragariaefolia NBRC 109709.</title>
        <authorList>
            <person name="Ichikawa N."/>
            <person name="Sato H."/>
            <person name="Tonouchi N."/>
        </authorList>
    </citation>
    <scope>NUCLEOTIDE SEQUENCE</scope>
    <source>
        <strain evidence="1">NBRC 109709</strain>
    </source>
</reference>
<dbReference type="OrthoDB" id="91193at2759"/>
<keyword evidence="2" id="KW-1185">Reference proteome</keyword>
<dbReference type="PANTHER" id="PTHR40866:SF1">
    <property type="entry name" value="BED-TYPE DOMAIN-CONTAINING PROTEIN"/>
    <property type="match status" value="1"/>
</dbReference>
<dbReference type="PANTHER" id="PTHR40866">
    <property type="entry name" value="BED-TYPE DOMAIN-CONTAINING PROTEIN"/>
    <property type="match status" value="1"/>
</dbReference>
<proteinExistence type="predicted"/>
<dbReference type="Proteomes" id="UP001165121">
    <property type="component" value="Unassembled WGS sequence"/>
</dbReference>